<accession>A0A381YMP6</accession>
<proteinExistence type="predicted"/>
<reference evidence="1" key="1">
    <citation type="submission" date="2018-05" db="EMBL/GenBank/DDBJ databases">
        <authorList>
            <person name="Lanie J.A."/>
            <person name="Ng W.-L."/>
            <person name="Kazmierczak K.M."/>
            <person name="Andrzejewski T.M."/>
            <person name="Davidsen T.M."/>
            <person name="Wayne K.J."/>
            <person name="Tettelin H."/>
            <person name="Glass J.I."/>
            <person name="Rusch D."/>
            <person name="Podicherti R."/>
            <person name="Tsui H.-C.T."/>
            <person name="Winkler M.E."/>
        </authorList>
    </citation>
    <scope>NUCLEOTIDE SEQUENCE</scope>
</reference>
<dbReference type="AlphaFoldDB" id="A0A381YMP6"/>
<dbReference type="EMBL" id="UINC01018505">
    <property type="protein sequence ID" value="SVA77797.1"/>
    <property type="molecule type" value="Genomic_DNA"/>
</dbReference>
<gene>
    <name evidence="1" type="ORF">METZ01_LOCUS130651</name>
</gene>
<evidence type="ECO:0000313" key="1">
    <source>
        <dbReference type="EMBL" id="SVA77797.1"/>
    </source>
</evidence>
<protein>
    <submittedName>
        <fullName evidence="1">Uncharacterized protein</fullName>
    </submittedName>
</protein>
<organism evidence="1">
    <name type="scientific">marine metagenome</name>
    <dbReference type="NCBI Taxonomy" id="408172"/>
    <lineage>
        <taxon>unclassified sequences</taxon>
        <taxon>metagenomes</taxon>
        <taxon>ecological metagenomes</taxon>
    </lineage>
</organism>
<name>A0A381YMP6_9ZZZZ</name>
<sequence length="170" mass="20062">MAHFSNKIINAYYTNSERDTVCVMWSDGTVAREHYVVADEEDAQFQELLEEWSYESLNQSTSVYVENAKNEFRDAFERYAKQNNLYGYTEDGPPPDYPKEKEEVILLNIEDLIFNFDPNDTQQKEELFKLKLKFFDRDEVKSSKKRKAKTDLRKSTSPLEAIALYHSFIK</sequence>